<dbReference type="PROSITE" id="PS00180">
    <property type="entry name" value="GLNA_1"/>
    <property type="match status" value="1"/>
</dbReference>
<evidence type="ECO:0000256" key="11">
    <source>
        <dbReference type="ARBA" id="ARBA00049436"/>
    </source>
</evidence>
<dbReference type="InterPro" id="IPR004809">
    <property type="entry name" value="Gln_synth_I"/>
</dbReference>
<dbReference type="SUPFAM" id="SSF55931">
    <property type="entry name" value="Glutamine synthetase/guanido kinase"/>
    <property type="match status" value="1"/>
</dbReference>
<dbReference type="PANTHER" id="PTHR43785:SF12">
    <property type="entry name" value="TYPE-1 GLUTAMINE SYNTHETASE 2"/>
    <property type="match status" value="1"/>
</dbReference>
<evidence type="ECO:0000256" key="4">
    <source>
        <dbReference type="ARBA" id="ARBA00021364"/>
    </source>
</evidence>
<evidence type="ECO:0000256" key="16">
    <source>
        <dbReference type="PROSITE-ProRule" id="PRU01330"/>
    </source>
</evidence>
<dbReference type="InterPro" id="IPR027302">
    <property type="entry name" value="Gln_synth_N_conserv_site"/>
</dbReference>
<dbReference type="PROSITE" id="PS00181">
    <property type="entry name" value="GLNA_ATP"/>
    <property type="match status" value="1"/>
</dbReference>
<feature type="binding site" evidence="14">
    <location>
        <position position="336"/>
    </location>
    <ligand>
        <name>Mg(2+)</name>
        <dbReference type="ChEBI" id="CHEBI:18420"/>
        <label>1</label>
    </ligand>
</feature>
<comment type="catalytic activity">
    <reaction evidence="11 18">
        <text>L-glutamate + NH4(+) + ATP = L-glutamine + ADP + phosphate + H(+)</text>
        <dbReference type="Rhea" id="RHEA:16169"/>
        <dbReference type="ChEBI" id="CHEBI:15378"/>
        <dbReference type="ChEBI" id="CHEBI:28938"/>
        <dbReference type="ChEBI" id="CHEBI:29985"/>
        <dbReference type="ChEBI" id="CHEBI:30616"/>
        <dbReference type="ChEBI" id="CHEBI:43474"/>
        <dbReference type="ChEBI" id="CHEBI:58359"/>
        <dbReference type="ChEBI" id="CHEBI:456216"/>
        <dbReference type="EC" id="6.3.1.2"/>
    </reaction>
</comment>
<feature type="modified residue" description="O-AMP-tyrosine" evidence="15">
    <location>
        <position position="376"/>
    </location>
</feature>
<feature type="binding site" evidence="14">
    <location>
        <position position="192"/>
    </location>
    <ligand>
        <name>Mg(2+)</name>
        <dbReference type="ChEBI" id="CHEBI:18420"/>
        <label>1</label>
    </ligand>
</feature>
<evidence type="ECO:0000313" key="21">
    <source>
        <dbReference type="EMBL" id="GEQ36008.1"/>
    </source>
</evidence>
<evidence type="ECO:0000256" key="5">
    <source>
        <dbReference type="ARBA" id="ARBA00022490"/>
    </source>
</evidence>
<dbReference type="PROSITE" id="PS51987">
    <property type="entry name" value="GS_CATALYTIC"/>
    <property type="match status" value="1"/>
</dbReference>
<feature type="binding site" evidence="12">
    <location>
        <begin position="243"/>
        <end position="244"/>
    </location>
    <ligand>
        <name>L-glutamate</name>
        <dbReference type="ChEBI" id="CHEBI:29985"/>
    </ligand>
</feature>
<evidence type="ECO:0000259" key="20">
    <source>
        <dbReference type="PROSITE" id="PS51987"/>
    </source>
</evidence>
<dbReference type="Pfam" id="PF00120">
    <property type="entry name" value="Gln-synt_C"/>
    <property type="match status" value="1"/>
</dbReference>
<keyword evidence="7 14" id="KW-0479">Metal-binding</keyword>
<dbReference type="PANTHER" id="PTHR43785">
    <property type="entry name" value="GAMMA-GLUTAMYLPUTRESCINE SYNTHETASE"/>
    <property type="match status" value="1"/>
</dbReference>
<evidence type="ECO:0000259" key="19">
    <source>
        <dbReference type="PROSITE" id="PS51986"/>
    </source>
</evidence>
<comment type="caution">
    <text evidence="21">The sequence shown here is derived from an EMBL/GenBank/DDBJ whole genome shotgun (WGS) entry which is preliminary data.</text>
</comment>
<evidence type="ECO:0000256" key="3">
    <source>
        <dbReference type="ARBA" id="ARBA00012937"/>
    </source>
</evidence>
<dbReference type="GO" id="GO:0046872">
    <property type="term" value="F:metal ion binding"/>
    <property type="evidence" value="ECO:0007669"/>
    <property type="project" value="UniProtKB-KW"/>
</dbReference>
<evidence type="ECO:0000256" key="9">
    <source>
        <dbReference type="ARBA" id="ARBA00022840"/>
    </source>
</evidence>
<evidence type="ECO:0000256" key="7">
    <source>
        <dbReference type="ARBA" id="ARBA00022723"/>
    </source>
</evidence>
<dbReference type="NCBIfam" id="TIGR00653">
    <property type="entry name" value="GlnA"/>
    <property type="match status" value="1"/>
</dbReference>
<reference evidence="21" key="1">
    <citation type="submission" date="2019-08" db="EMBL/GenBank/DDBJ databases">
        <title>Marinilactibacillus psychrotolerans M13-2T whole genome sequencing project.</title>
        <authorList>
            <person name="Ishikawa M."/>
            <person name="Suzuki T."/>
            <person name="Matsutani M."/>
        </authorList>
    </citation>
    <scope>NUCLEOTIDE SEQUENCE</scope>
    <source>
        <strain evidence="21">M13-2T</strain>
    </source>
</reference>
<gene>
    <name evidence="21" type="primary">glnA_2</name>
    <name evidence="21" type="ORF">M132T_15160</name>
</gene>
<feature type="binding site" evidence="12">
    <location>
        <position position="307"/>
    </location>
    <ligand>
        <name>L-glutamate</name>
        <dbReference type="ChEBI" id="CHEBI:29985"/>
    </ligand>
</feature>
<evidence type="ECO:0000256" key="18">
    <source>
        <dbReference type="RuleBase" id="RU004356"/>
    </source>
</evidence>
<dbReference type="Gene3D" id="3.30.590.10">
    <property type="entry name" value="Glutamine synthetase/guanido kinase, catalytic domain"/>
    <property type="match status" value="1"/>
</dbReference>
<dbReference type="GO" id="GO:0005737">
    <property type="term" value="C:cytoplasm"/>
    <property type="evidence" value="ECO:0007669"/>
    <property type="project" value="UniProtKB-SubCell"/>
</dbReference>
<dbReference type="SMART" id="SM01230">
    <property type="entry name" value="Gln-synt_C"/>
    <property type="match status" value="1"/>
</dbReference>
<feature type="binding site" evidence="14">
    <location>
        <position position="199"/>
    </location>
    <ligand>
        <name>Mg(2+)</name>
        <dbReference type="ChEBI" id="CHEBI:18420"/>
        <label>1</label>
    </ligand>
</feature>
<dbReference type="InterPro" id="IPR014746">
    <property type="entry name" value="Gln_synth/guanido_kin_cat_dom"/>
</dbReference>
<dbReference type="GO" id="GO:0005524">
    <property type="term" value="F:ATP binding"/>
    <property type="evidence" value="ECO:0007669"/>
    <property type="project" value="UniProtKB-KW"/>
</dbReference>
<comment type="similarity">
    <text evidence="2 16 17">Belongs to the glutamine synthetase family.</text>
</comment>
<proteinExistence type="inferred from homology"/>
<name>A0AAV3WTR6_9LACT</name>
<accession>A0AAV3WTR6</accession>
<feature type="domain" description="GS beta-grasp" evidence="19">
    <location>
        <begin position="16"/>
        <end position="104"/>
    </location>
</feature>
<evidence type="ECO:0000256" key="1">
    <source>
        <dbReference type="ARBA" id="ARBA00004496"/>
    </source>
</evidence>
<dbReference type="Pfam" id="PF03951">
    <property type="entry name" value="Gln-synt_N"/>
    <property type="match status" value="1"/>
</dbReference>
<dbReference type="Proteomes" id="UP000887127">
    <property type="component" value="Unassembled WGS sequence"/>
</dbReference>
<feature type="binding site" evidence="14">
    <location>
        <position position="248"/>
    </location>
    <ligand>
        <name>Mg(2+)</name>
        <dbReference type="ChEBI" id="CHEBI:18420"/>
        <label>1</label>
    </ligand>
</feature>
<organism evidence="21 22">
    <name type="scientific">Marinilactibacillus psychrotolerans</name>
    <dbReference type="NCBI Taxonomy" id="191770"/>
    <lineage>
        <taxon>Bacteria</taxon>
        <taxon>Bacillati</taxon>
        <taxon>Bacillota</taxon>
        <taxon>Bacilli</taxon>
        <taxon>Lactobacillales</taxon>
        <taxon>Carnobacteriaceae</taxon>
        <taxon>Marinilactibacillus</taxon>
    </lineage>
</organism>
<evidence type="ECO:0000256" key="8">
    <source>
        <dbReference type="ARBA" id="ARBA00022741"/>
    </source>
</evidence>
<dbReference type="AlphaFoldDB" id="A0AAV3WTR6"/>
<keyword evidence="15" id="KW-0597">Phosphoprotein</keyword>
<evidence type="ECO:0000313" key="22">
    <source>
        <dbReference type="Proteomes" id="UP000887127"/>
    </source>
</evidence>
<evidence type="ECO:0000256" key="10">
    <source>
        <dbReference type="ARBA" id="ARBA00022842"/>
    </source>
</evidence>
<feature type="binding site" evidence="13">
    <location>
        <position position="319"/>
    </location>
    <ligand>
        <name>ATP</name>
        <dbReference type="ChEBI" id="CHEBI:30616"/>
    </ligand>
</feature>
<feature type="binding site" evidence="14">
    <location>
        <position position="137"/>
    </location>
    <ligand>
        <name>Mg(2+)</name>
        <dbReference type="ChEBI" id="CHEBI:18420"/>
        <label>1</label>
    </ligand>
</feature>
<dbReference type="PROSITE" id="PS51986">
    <property type="entry name" value="GS_BETA_GRASP"/>
    <property type="match status" value="1"/>
</dbReference>
<keyword evidence="9 13" id="KW-0067">ATP-binding</keyword>
<evidence type="ECO:0000256" key="13">
    <source>
        <dbReference type="PIRSR" id="PIRSR604809-2"/>
    </source>
</evidence>
<dbReference type="GO" id="GO:0006542">
    <property type="term" value="P:glutamine biosynthetic process"/>
    <property type="evidence" value="ECO:0007669"/>
    <property type="project" value="InterPro"/>
</dbReference>
<dbReference type="InterPro" id="IPR036651">
    <property type="entry name" value="Gln_synt_N_sf"/>
</dbReference>
<keyword evidence="10 14" id="KW-0460">Magnesium</keyword>
<keyword evidence="8 13" id="KW-0547">Nucleotide-binding</keyword>
<dbReference type="InterPro" id="IPR008146">
    <property type="entry name" value="Gln_synth_cat_dom"/>
</dbReference>
<keyword evidence="6 18" id="KW-0436">Ligase</keyword>
<protein>
    <recommendedName>
        <fullName evidence="4 18">Glutamine synthetase</fullName>
        <ecNumber evidence="3 18">6.3.1.2</ecNumber>
    </recommendedName>
</protein>
<comment type="cofactor">
    <cofactor evidence="14">
        <name>Mg(2+)</name>
        <dbReference type="ChEBI" id="CHEBI:18420"/>
    </cofactor>
    <text evidence="14">Binds 2 Mg(2+) ions per subunit.</text>
</comment>
<feature type="binding site" evidence="14">
    <location>
        <position position="135"/>
    </location>
    <ligand>
        <name>Mg(2+)</name>
        <dbReference type="ChEBI" id="CHEBI:18420"/>
        <label>2</label>
    </ligand>
</feature>
<evidence type="ECO:0000256" key="12">
    <source>
        <dbReference type="PIRSR" id="PIRSR604809-1"/>
    </source>
</evidence>
<dbReference type="EMBL" id="BKBI01000010">
    <property type="protein sequence ID" value="GEQ36008.1"/>
    <property type="molecule type" value="Genomic_DNA"/>
</dbReference>
<dbReference type="SUPFAM" id="SSF54368">
    <property type="entry name" value="Glutamine synthetase, N-terminal domain"/>
    <property type="match status" value="1"/>
</dbReference>
<evidence type="ECO:0000256" key="2">
    <source>
        <dbReference type="ARBA" id="ARBA00009897"/>
    </source>
</evidence>
<evidence type="ECO:0000256" key="6">
    <source>
        <dbReference type="ARBA" id="ARBA00022598"/>
    </source>
</evidence>
<feature type="binding site" evidence="13">
    <location>
        <position position="187"/>
    </location>
    <ligand>
        <name>ATP</name>
        <dbReference type="ChEBI" id="CHEBI:30616"/>
    </ligand>
</feature>
<dbReference type="Gene3D" id="3.10.20.70">
    <property type="entry name" value="Glutamine synthetase, N-terminal domain"/>
    <property type="match status" value="1"/>
</dbReference>
<feature type="binding site" evidence="12">
    <location>
        <position position="319"/>
    </location>
    <ligand>
        <name>L-glutamate</name>
        <dbReference type="ChEBI" id="CHEBI:29985"/>
    </ligand>
</feature>
<dbReference type="FunFam" id="3.30.590.10:FF:000003">
    <property type="entry name" value="Glutamine synthetase 2"/>
    <property type="match status" value="1"/>
</dbReference>
<feature type="binding site" evidence="12">
    <location>
        <position position="301"/>
    </location>
    <ligand>
        <name>L-glutamate</name>
        <dbReference type="ChEBI" id="CHEBI:29985"/>
    </ligand>
</feature>
<feature type="binding site" evidence="12">
    <location>
        <position position="338"/>
    </location>
    <ligand>
        <name>L-glutamate</name>
        <dbReference type="ChEBI" id="CHEBI:29985"/>
    </ligand>
</feature>
<feature type="domain" description="GS catalytic" evidence="20">
    <location>
        <begin position="111"/>
        <end position="447"/>
    </location>
</feature>
<keyword evidence="5" id="KW-0963">Cytoplasm</keyword>
<comment type="subcellular location">
    <subcellularLocation>
        <location evidence="1">Cytoplasm</location>
    </subcellularLocation>
</comment>
<evidence type="ECO:0000256" key="17">
    <source>
        <dbReference type="RuleBase" id="RU000384"/>
    </source>
</evidence>
<dbReference type="EC" id="6.3.1.2" evidence="3 18"/>
<sequence length="447" mass="50675">MTTITREYIKEQVKEKNVRFLRLMFTDILGIIKNVEVPITQLDKVLDGEMMFDGSSIEGFVRIQESDMYLKPDFNTWLVFSWETDSSKKGKVARLICDIVNPDGTPFTGDPRTNLKRVLKEAEELGFTDFNLGPEPEFFLFKLNENDEITENLNDNGGYFDLAPNDLAENCRRDIVLELEDLGFEIEASHHEVAPGQHEIDWKYANAVEACDNIQTFKLIVKTVARKYGLHATFMAKPIFGINGSGMHCNMSLFNENGNAFFDENGPLQLSETAYKFLAGLMDHAPAFTAITNPTVNSYKRLVPGYEAPVYIAWSGRNRTPMIRVPESRGMSTRLEVRSVDPMTNPYLALAVMLKAGLDGIKRDLKATEPTTDNIYEMDAAELESLGIKSLPGNLLEAVESLKKDDTIIEALGEHIFKNFVATKTLEWDQYKATVSQWEKEQYLHLY</sequence>
<evidence type="ECO:0000256" key="15">
    <source>
        <dbReference type="PIRSR" id="PIRSR604809-50"/>
    </source>
</evidence>
<dbReference type="InterPro" id="IPR027303">
    <property type="entry name" value="Gln_synth_gly_rich_site"/>
</dbReference>
<evidence type="ECO:0000256" key="14">
    <source>
        <dbReference type="PIRSR" id="PIRSR604809-3"/>
    </source>
</evidence>
<dbReference type="InterPro" id="IPR008147">
    <property type="entry name" value="Gln_synt_N"/>
</dbReference>
<dbReference type="FunFam" id="3.10.20.70:FF:000005">
    <property type="entry name" value="Glutamine synthetase"/>
    <property type="match status" value="1"/>
</dbReference>
<dbReference type="GO" id="GO:0004356">
    <property type="term" value="F:glutamine synthetase activity"/>
    <property type="evidence" value="ECO:0007669"/>
    <property type="project" value="UniProtKB-EC"/>
</dbReference>